<comment type="subcellular location">
    <subcellularLocation>
        <location evidence="2">Cytoplasm</location>
    </subcellularLocation>
    <subcellularLocation>
        <location evidence="1">Nucleus</location>
    </subcellularLocation>
</comment>
<dbReference type="AlphaFoldDB" id="A0A6F9D7P7"/>
<evidence type="ECO:0000256" key="8">
    <source>
        <dbReference type="ARBA" id="ARBA00022691"/>
    </source>
</evidence>
<dbReference type="InterPro" id="IPR029063">
    <property type="entry name" value="SAM-dependent_MTases_sf"/>
</dbReference>
<proteinExistence type="evidence at transcript level"/>
<reference evidence="10" key="1">
    <citation type="submission" date="2020-04" db="EMBL/GenBank/DDBJ databases">
        <authorList>
            <person name="Neveu A P."/>
        </authorList>
    </citation>
    <scope>NUCLEOTIDE SEQUENCE</scope>
    <source>
        <tissue evidence="10">Whole embryo</tissue>
    </source>
</reference>
<accession>A0A6F9D7P7</accession>
<name>A0A6F9D7P7_9ASCI</name>
<dbReference type="PANTHER" id="PTHR13539">
    <property type="entry name" value="CALMODULIN-LYSINE N-METHYLTRANSFERASE"/>
    <property type="match status" value="1"/>
</dbReference>
<dbReference type="GO" id="GO:0032259">
    <property type="term" value="P:methylation"/>
    <property type="evidence" value="ECO:0007669"/>
    <property type="project" value="UniProtKB-KW"/>
</dbReference>
<dbReference type="GO" id="GO:0018025">
    <property type="term" value="F:calmodulin-lysine N-methyltransferase activity"/>
    <property type="evidence" value="ECO:0007669"/>
    <property type="project" value="UniProtKB-EC"/>
</dbReference>
<dbReference type="SUPFAM" id="SSF53335">
    <property type="entry name" value="S-adenosyl-L-methionine-dependent methyltransferases"/>
    <property type="match status" value="1"/>
</dbReference>
<evidence type="ECO:0000256" key="6">
    <source>
        <dbReference type="ARBA" id="ARBA00022603"/>
    </source>
</evidence>
<evidence type="ECO:0000256" key="1">
    <source>
        <dbReference type="ARBA" id="ARBA00004123"/>
    </source>
</evidence>
<keyword evidence="7 10" id="KW-0808">Transferase</keyword>
<dbReference type="Pfam" id="PF10294">
    <property type="entry name" value="Methyltransf_16"/>
    <property type="match status" value="1"/>
</dbReference>
<evidence type="ECO:0000256" key="9">
    <source>
        <dbReference type="ARBA" id="ARBA00023242"/>
    </source>
</evidence>
<dbReference type="Gene3D" id="3.40.50.150">
    <property type="entry name" value="Vaccinia Virus protein VP39"/>
    <property type="match status" value="1"/>
</dbReference>
<evidence type="ECO:0000313" key="10">
    <source>
        <dbReference type="EMBL" id="CAB3227517.1"/>
    </source>
</evidence>
<evidence type="ECO:0000256" key="3">
    <source>
        <dbReference type="ARBA" id="ARBA00011914"/>
    </source>
</evidence>
<dbReference type="InterPro" id="IPR019410">
    <property type="entry name" value="Methyltransf_16"/>
</dbReference>
<evidence type="ECO:0000256" key="2">
    <source>
        <dbReference type="ARBA" id="ARBA00004496"/>
    </source>
</evidence>
<gene>
    <name evidence="10" type="primary">Camkmt</name>
</gene>
<evidence type="ECO:0000256" key="7">
    <source>
        <dbReference type="ARBA" id="ARBA00022679"/>
    </source>
</evidence>
<evidence type="ECO:0000256" key="4">
    <source>
        <dbReference type="ARBA" id="ARBA00020594"/>
    </source>
</evidence>
<dbReference type="PANTHER" id="PTHR13539:SF3">
    <property type="entry name" value="CALMODULIN-LYSINE N-METHYLTRANSFERASE"/>
    <property type="match status" value="1"/>
</dbReference>
<keyword evidence="8" id="KW-0949">S-adenosyl-L-methionine</keyword>
<organism evidence="10">
    <name type="scientific">Phallusia mammillata</name>
    <dbReference type="NCBI Taxonomy" id="59560"/>
    <lineage>
        <taxon>Eukaryota</taxon>
        <taxon>Metazoa</taxon>
        <taxon>Chordata</taxon>
        <taxon>Tunicata</taxon>
        <taxon>Ascidiacea</taxon>
        <taxon>Phlebobranchia</taxon>
        <taxon>Ascidiidae</taxon>
        <taxon>Phallusia</taxon>
    </lineage>
</organism>
<sequence length="296" mass="33945">MSKSQARWDILRNAIVEKKLTGDGDSSFSNSVRRFGSFDLFARKQCNCVVNSDKPTTRKTKEECRWFSYTCQEVPESLDVWIQHPEPITSVKDVLSFNNTGNVCIWPAEEVMAYYCVLHMHKFRNRSVLELGGGSTCLAGMNVALNCKNSHVLLSDGNVKCVESLQQVIEMNTKNKNKVDVSASVIRWDNPSHYQKHEEKFDYILCADCLFFDEHRPNLVDATYAMLKPEGTAFVFAPRRGNTLATFVDLCMDKFSQVSESDFYCPLVSLKHERARKNNQHYDPDLHFPIMVELMK</sequence>
<keyword evidence="6 10" id="KW-0489">Methyltransferase</keyword>
<keyword evidence="9" id="KW-0539">Nucleus</keyword>
<protein>
    <recommendedName>
        <fullName evidence="4">Calmodulin-lysine N-methyltransferase</fullName>
        <ecNumber evidence="3">2.1.1.60</ecNumber>
    </recommendedName>
</protein>
<keyword evidence="5" id="KW-0963">Cytoplasm</keyword>
<dbReference type="EC" id="2.1.1.60" evidence="3"/>
<dbReference type="GO" id="GO:0005634">
    <property type="term" value="C:nucleus"/>
    <property type="evidence" value="ECO:0007669"/>
    <property type="project" value="UniProtKB-SubCell"/>
</dbReference>
<dbReference type="InterPro" id="IPR025800">
    <property type="entry name" value="CaM-Lys-N-MeTrfase"/>
</dbReference>
<evidence type="ECO:0000256" key="5">
    <source>
        <dbReference type="ARBA" id="ARBA00022490"/>
    </source>
</evidence>
<dbReference type="GO" id="GO:0005737">
    <property type="term" value="C:cytoplasm"/>
    <property type="evidence" value="ECO:0007669"/>
    <property type="project" value="UniProtKB-SubCell"/>
</dbReference>
<dbReference type="EMBL" id="LR783565">
    <property type="protein sequence ID" value="CAB3227517.1"/>
    <property type="molecule type" value="mRNA"/>
</dbReference>